<feature type="region of interest" description="Disordered" evidence="8">
    <location>
        <begin position="1"/>
        <end position="71"/>
    </location>
</feature>
<reference evidence="11" key="2">
    <citation type="journal article" date="2010" name="Stand. Genomic Sci.">
        <title>Complete genome sequence of Thermaerobacter marianensis type strain (7p75aT).</title>
        <authorList>
            <person name="Han C."/>
            <person name="Gu W."/>
            <person name="Zhang X."/>
            <person name="Lapidus A."/>
            <person name="Nolan M."/>
            <person name="Copeland A."/>
            <person name="Lucas S."/>
            <person name="Glavina Del Rio T."/>
            <person name="Tice H."/>
            <person name="Cheng J."/>
            <person name="Tapia R."/>
            <person name="Goodwin L."/>
            <person name="Pitluck S."/>
            <person name="Pagani I."/>
            <person name="Ivanova N."/>
            <person name="Mavromatis K."/>
            <person name="Mikhailova N."/>
            <person name="Pati A."/>
            <person name="Chen A."/>
            <person name="Palaniappan K."/>
            <person name="Land M."/>
            <person name="Hauser L."/>
            <person name="Chang Y."/>
            <person name="Jeffries C."/>
            <person name="Schneider S."/>
            <person name="Rohde M."/>
            <person name="Goker M."/>
            <person name="Pukall R."/>
            <person name="Woyke T."/>
            <person name="Bristow J."/>
            <person name="Eisen J."/>
            <person name="Markowitz V."/>
            <person name="Hugenholtz P."/>
            <person name="Kyrpides N."/>
            <person name="Klenk H."/>
            <person name="Detter J."/>
        </authorList>
    </citation>
    <scope>NUCLEOTIDE SEQUENCE [LARGE SCALE GENOMIC DNA]</scope>
    <source>
        <strain evidence="11">ATCC 700841 / DSM 12885 / JCM 10246 / 7p75a</strain>
    </source>
</reference>
<organism evidence="10 11">
    <name type="scientific">Thermaerobacter marianensis (strain ATCC 700841 / DSM 12885 / JCM 10246 / 7p75a)</name>
    <dbReference type="NCBI Taxonomy" id="644966"/>
    <lineage>
        <taxon>Bacteria</taxon>
        <taxon>Bacillati</taxon>
        <taxon>Bacillota</taxon>
        <taxon>Clostridia</taxon>
        <taxon>Eubacteriales</taxon>
        <taxon>Clostridiales Family XVII. Incertae Sedis</taxon>
        <taxon>Thermaerobacter</taxon>
    </lineage>
</organism>
<evidence type="ECO:0000313" key="10">
    <source>
        <dbReference type="EMBL" id="ADU51409.1"/>
    </source>
</evidence>
<keyword evidence="7 9" id="KW-0472">Membrane</keyword>
<feature type="transmembrane region" description="Helical" evidence="9">
    <location>
        <begin position="247"/>
        <end position="268"/>
    </location>
</feature>
<dbReference type="eggNOG" id="COG0531">
    <property type="taxonomic scope" value="Bacteria"/>
</dbReference>
<dbReference type="PANTHER" id="PTHR34975">
    <property type="entry name" value="SPORE GERMINATION PROTEIN A2"/>
    <property type="match status" value="1"/>
</dbReference>
<feature type="transmembrane region" description="Helical" evidence="9">
    <location>
        <begin position="317"/>
        <end position="336"/>
    </location>
</feature>
<feature type="transmembrane region" description="Helical" evidence="9">
    <location>
        <begin position="193"/>
        <end position="212"/>
    </location>
</feature>
<evidence type="ECO:0000256" key="2">
    <source>
        <dbReference type="ARBA" id="ARBA00007998"/>
    </source>
</evidence>
<comment type="similarity">
    <text evidence="2">Belongs to the amino acid-polyamine-organocation (APC) superfamily. Spore germination protein (SGP) (TC 2.A.3.9) family.</text>
</comment>
<dbReference type="EMBL" id="CP002344">
    <property type="protein sequence ID" value="ADU51409.1"/>
    <property type="molecule type" value="Genomic_DNA"/>
</dbReference>
<evidence type="ECO:0000256" key="4">
    <source>
        <dbReference type="ARBA" id="ARBA00022544"/>
    </source>
</evidence>
<keyword evidence="11" id="KW-1185">Reference proteome</keyword>
<feature type="transmembrane region" description="Helical" evidence="9">
    <location>
        <begin position="289"/>
        <end position="311"/>
    </location>
</feature>
<dbReference type="STRING" id="644966.Tmar_1296"/>
<feature type="transmembrane region" description="Helical" evidence="9">
    <location>
        <begin position="376"/>
        <end position="395"/>
    </location>
</feature>
<gene>
    <name evidence="10" type="ordered locus">Tmar_1296</name>
</gene>
<evidence type="ECO:0000256" key="7">
    <source>
        <dbReference type="ARBA" id="ARBA00023136"/>
    </source>
</evidence>
<dbReference type="GO" id="GO:0016020">
    <property type="term" value="C:membrane"/>
    <property type="evidence" value="ECO:0007669"/>
    <property type="project" value="UniProtKB-SubCell"/>
</dbReference>
<feature type="transmembrane region" description="Helical" evidence="9">
    <location>
        <begin position="219"/>
        <end position="235"/>
    </location>
</feature>
<feature type="transmembrane region" description="Helical" evidence="9">
    <location>
        <begin position="153"/>
        <end position="173"/>
    </location>
</feature>
<evidence type="ECO:0000256" key="3">
    <source>
        <dbReference type="ARBA" id="ARBA00022448"/>
    </source>
</evidence>
<dbReference type="PANTHER" id="PTHR34975:SF2">
    <property type="entry name" value="SPORE GERMINATION PROTEIN A2"/>
    <property type="match status" value="1"/>
</dbReference>
<comment type="subcellular location">
    <subcellularLocation>
        <location evidence="1">Membrane</location>
        <topology evidence="1">Multi-pass membrane protein</topology>
    </subcellularLocation>
</comment>
<keyword evidence="4" id="KW-0309">Germination</keyword>
<evidence type="ECO:0000256" key="5">
    <source>
        <dbReference type="ARBA" id="ARBA00022692"/>
    </source>
</evidence>
<feature type="transmembrane region" description="Helical" evidence="9">
    <location>
        <begin position="83"/>
        <end position="104"/>
    </location>
</feature>
<dbReference type="InterPro" id="IPR004761">
    <property type="entry name" value="Spore_GerAB"/>
</dbReference>
<keyword evidence="3" id="KW-0813">Transport</keyword>
<dbReference type="GO" id="GO:0009847">
    <property type="term" value="P:spore germination"/>
    <property type="evidence" value="ECO:0007669"/>
    <property type="project" value="InterPro"/>
</dbReference>
<evidence type="ECO:0000256" key="9">
    <source>
        <dbReference type="SAM" id="Phobius"/>
    </source>
</evidence>
<name>E6SLW0_THEM7</name>
<dbReference type="AlphaFoldDB" id="E6SLW0"/>
<protein>
    <submittedName>
        <fullName evidence="10">Spore germination protein</fullName>
    </submittedName>
</protein>
<feature type="transmembrane region" description="Helical" evidence="9">
    <location>
        <begin position="343"/>
        <end position="364"/>
    </location>
</feature>
<sequence>MTRRGEAGPGAGPRGPVPSWEGSLTERTGTGGTRAAPPGRHGPGDGAPARRAAPPRRTPERPVATAPGAGGTRAGVWVSGRGLAALFFFTLYQFGLLDGPMWLARAAGRFGWLVEAMGALMGVPLVLIMLDLAARFPGQTVYQYARTVLGRPVAFVANGLVLVYGLLFLGYFLRQFVDVVQTYLLPRTPLWAITGLVTLGIVLVVSLGPLALNRLAQMLLIPVVLASVVMLLIALRNVDVIMLLPLWPVPAAALAAVPTVGFFPFVPIKHLVVQLAVVRKPRDHVRSVLGTYAAVALFKVTATAATLAIFGDRAVALMAWPALEALRVVQVPLALLEELGLPGLVVYQVVLFVSSAVYFVSDYIGLPVWLGLGPRAMPWLLPLLAAAAAGVCLWPQDQVQMDVLRRLVMYGGLYAAVAYPVILWLGARWRRLGVPAAS</sequence>
<keyword evidence="6 9" id="KW-1133">Transmembrane helix</keyword>
<dbReference type="Pfam" id="PF03845">
    <property type="entry name" value="Spore_permease"/>
    <property type="match status" value="1"/>
</dbReference>
<evidence type="ECO:0000256" key="1">
    <source>
        <dbReference type="ARBA" id="ARBA00004141"/>
    </source>
</evidence>
<dbReference type="KEGG" id="tmr:Tmar_1296"/>
<dbReference type="OrthoDB" id="1675410at2"/>
<evidence type="ECO:0000256" key="6">
    <source>
        <dbReference type="ARBA" id="ARBA00022989"/>
    </source>
</evidence>
<keyword evidence="5 9" id="KW-0812">Transmembrane</keyword>
<evidence type="ECO:0000313" key="11">
    <source>
        <dbReference type="Proteomes" id="UP000008915"/>
    </source>
</evidence>
<accession>E6SLW0</accession>
<feature type="transmembrane region" description="Helical" evidence="9">
    <location>
        <begin position="110"/>
        <end position="132"/>
    </location>
</feature>
<dbReference type="Proteomes" id="UP000008915">
    <property type="component" value="Chromosome"/>
</dbReference>
<proteinExistence type="inferred from homology"/>
<feature type="transmembrane region" description="Helical" evidence="9">
    <location>
        <begin position="407"/>
        <end position="427"/>
    </location>
</feature>
<dbReference type="HOGENOM" id="CLU_625458_0_0_9"/>
<reference evidence="10 11" key="1">
    <citation type="journal article" date="2010" name="Stand. Genomic Sci.">
        <title>Complete genome sequence of Thermaerobacter marianensis type strain (7p75a).</title>
        <authorList>
            <person name="Han C."/>
            <person name="Gu W."/>
            <person name="Zhang X."/>
            <person name="Lapidus A."/>
            <person name="Nolan M."/>
            <person name="Copeland A."/>
            <person name="Lucas S."/>
            <person name="Del Rio T.G."/>
            <person name="Tice H."/>
            <person name="Cheng J.F."/>
            <person name="Tapia R."/>
            <person name="Goodwin L."/>
            <person name="Pitluck S."/>
            <person name="Pagani I."/>
            <person name="Ivanova N."/>
            <person name="Mavromatis K."/>
            <person name="Mikhailova N."/>
            <person name="Pati A."/>
            <person name="Chen A."/>
            <person name="Palaniappan K."/>
            <person name="Land M."/>
            <person name="Hauser L."/>
            <person name="Chang Y.J."/>
            <person name="Jeffries C.D."/>
            <person name="Schneider S."/>
            <person name="Rohde M."/>
            <person name="Goker M."/>
            <person name="Pukall R."/>
            <person name="Woyke T."/>
            <person name="Bristow J."/>
            <person name="Eisen J.A."/>
            <person name="Markowitz V."/>
            <person name="Hugenholtz P."/>
            <person name="Kyrpides N.C."/>
            <person name="Klenk H.P."/>
            <person name="Detter J.C."/>
        </authorList>
    </citation>
    <scope>NUCLEOTIDE SEQUENCE [LARGE SCALE GENOMIC DNA]</scope>
    <source>
        <strain evidence="11">ATCC 700841 / DSM 12885 / JCM 10246 / 7p75a</strain>
    </source>
</reference>
<evidence type="ECO:0000256" key="8">
    <source>
        <dbReference type="SAM" id="MobiDB-lite"/>
    </source>
</evidence>